<gene>
    <name evidence="2" type="ORF">HT102_06350</name>
</gene>
<accession>A0A927JC23</accession>
<proteinExistence type="predicted"/>
<comment type="caution">
    <text evidence="2">The sequence shown here is derived from an EMBL/GenBank/DDBJ whole genome shotgun (WGS) entry which is preliminary data.</text>
</comment>
<feature type="domain" description="SAF" evidence="1">
    <location>
        <begin position="71"/>
        <end position="133"/>
    </location>
</feature>
<dbReference type="AlphaFoldDB" id="A0A927JC23"/>
<evidence type="ECO:0000313" key="2">
    <source>
        <dbReference type="EMBL" id="MBD8506100.1"/>
    </source>
</evidence>
<dbReference type="Pfam" id="PF08666">
    <property type="entry name" value="SAF"/>
    <property type="match status" value="1"/>
</dbReference>
<evidence type="ECO:0000259" key="1">
    <source>
        <dbReference type="SMART" id="SM00858"/>
    </source>
</evidence>
<dbReference type="EMBL" id="JACYWE010000003">
    <property type="protein sequence ID" value="MBD8506100.1"/>
    <property type="molecule type" value="Genomic_DNA"/>
</dbReference>
<name>A0A927JC23_9ACTN</name>
<evidence type="ECO:0000313" key="3">
    <source>
        <dbReference type="Proteomes" id="UP000642993"/>
    </source>
</evidence>
<dbReference type="CDD" id="cd11614">
    <property type="entry name" value="SAF_CpaB_FlgA_like"/>
    <property type="match status" value="1"/>
</dbReference>
<reference evidence="2" key="1">
    <citation type="submission" date="2020-09" db="EMBL/GenBank/DDBJ databases">
        <title>Hoyosella lacisalsi sp. nov., a halotolerant actinobacterium isolated from soil of Lake Gudzhirganskoe.</title>
        <authorList>
            <person name="Yang Q."/>
            <person name="Guo P.Y."/>
            <person name="Liu S.W."/>
            <person name="Li F.N."/>
            <person name="Sun C.H."/>
        </authorList>
    </citation>
    <scope>NUCLEOTIDE SEQUENCE</scope>
    <source>
        <strain evidence="2">G463</strain>
    </source>
</reference>
<protein>
    <submittedName>
        <fullName evidence="2">Flagella basal body P-ring formation protein FlgA</fullName>
    </submittedName>
</protein>
<dbReference type="Proteomes" id="UP000642993">
    <property type="component" value="Unassembled WGS sequence"/>
</dbReference>
<keyword evidence="2" id="KW-0282">Flagellum</keyword>
<keyword evidence="3" id="KW-1185">Reference proteome</keyword>
<keyword evidence="2" id="KW-0966">Cell projection</keyword>
<organism evidence="2 3">
    <name type="scientific">Lolliginicoccus lacisalsi</name>
    <dbReference type="NCBI Taxonomy" id="2742202"/>
    <lineage>
        <taxon>Bacteria</taxon>
        <taxon>Bacillati</taxon>
        <taxon>Actinomycetota</taxon>
        <taxon>Actinomycetes</taxon>
        <taxon>Mycobacteriales</taxon>
        <taxon>Hoyosellaceae</taxon>
        <taxon>Lolliginicoccus</taxon>
    </lineage>
</organism>
<dbReference type="Gene3D" id="3.90.1210.10">
    <property type="entry name" value="Antifreeze-like/N-acetylneuraminic acid synthase C-terminal domain"/>
    <property type="match status" value="1"/>
</dbReference>
<dbReference type="InterPro" id="IPR013974">
    <property type="entry name" value="SAF"/>
</dbReference>
<dbReference type="SMART" id="SM00858">
    <property type="entry name" value="SAF"/>
    <property type="match status" value="1"/>
</dbReference>
<dbReference type="RefSeq" id="WP_192038570.1">
    <property type="nucleotide sequence ID" value="NZ_JACYWE010000003.1"/>
</dbReference>
<sequence>MPPTHPATAPLRKQHARSSAGIADLSPSLLDRITARAVIPPHQLHQARRGLALVLLAVAIFVFLLRGPGHTVATIAVHGIEAGEEFTSSNVAERAVDATGLAPSSLITPAEAIGSRAATPIRAGEILTDARLLTPRIVDENSHAAGARAVPVRLSDPAVTSLLQPGDRVDVVAVPPGSELPARVLAKDVAVLFTSSPGDTGGALAVLALGPSDAVAVAAHAAQGIVTVTLR</sequence>
<keyword evidence="2" id="KW-0969">Cilium</keyword>